<evidence type="ECO:0000259" key="6">
    <source>
        <dbReference type="Pfam" id="PF25954"/>
    </source>
</evidence>
<keyword evidence="3" id="KW-0813">Transport</keyword>
<dbReference type="InterPro" id="IPR058625">
    <property type="entry name" value="MdtA-like_BSH"/>
</dbReference>
<dbReference type="Proteomes" id="UP000005090">
    <property type="component" value="Chromosome"/>
</dbReference>
<comment type="similarity">
    <text evidence="2">Belongs to the membrane fusion protein (MFP) (TC 8.A.1) family.</text>
</comment>
<evidence type="ECO:0000313" key="8">
    <source>
        <dbReference type="EMBL" id="EIC31276.1"/>
    </source>
</evidence>
<dbReference type="RefSeq" id="WP_005374534.1">
    <property type="nucleotide sequence ID" value="NZ_CM001475.1"/>
</dbReference>
<evidence type="ECO:0000256" key="2">
    <source>
        <dbReference type="ARBA" id="ARBA00009477"/>
    </source>
</evidence>
<dbReference type="SUPFAM" id="SSF111369">
    <property type="entry name" value="HlyD-like secretion proteins"/>
    <property type="match status" value="1"/>
</dbReference>
<protein>
    <submittedName>
        <fullName evidence="8">RND family efflux transporter, MFP subunit</fullName>
    </submittedName>
</protein>
<dbReference type="HOGENOM" id="CLU_018816_1_4_6"/>
<name>H8GH01_METAL</name>
<gene>
    <name evidence="8" type="ORF">Metal_3629</name>
</gene>
<feature type="domain" description="Multidrug resistance protein MdtA-like alpha-helical hairpin" evidence="4">
    <location>
        <begin position="130"/>
        <end position="190"/>
    </location>
</feature>
<keyword evidence="9" id="KW-1185">Reference proteome</keyword>
<evidence type="ECO:0000259" key="5">
    <source>
        <dbReference type="Pfam" id="PF25917"/>
    </source>
</evidence>
<dbReference type="InterPro" id="IPR006143">
    <property type="entry name" value="RND_pump_MFP"/>
</dbReference>
<dbReference type="Gene3D" id="2.40.30.170">
    <property type="match status" value="1"/>
</dbReference>
<dbReference type="InterPro" id="IPR058792">
    <property type="entry name" value="Beta-barrel_RND_2"/>
</dbReference>
<evidence type="ECO:0000256" key="3">
    <source>
        <dbReference type="ARBA" id="ARBA00022448"/>
    </source>
</evidence>
<reference evidence="8 9" key="1">
    <citation type="journal article" date="2013" name="Genome Announc.">
        <title>Genome Sequence of the Obligate Gammaproteobacterial Methanotroph Methylomicrobium album Strain BG8.</title>
        <authorList>
            <person name="Kits K.D."/>
            <person name="Kalyuzhnaya M.G."/>
            <person name="Klotz M.G."/>
            <person name="Jetten M.S."/>
            <person name="Op den Camp H.J."/>
            <person name="Vuilleumier S."/>
            <person name="Bringel F."/>
            <person name="Dispirito A.A."/>
            <person name="Murrell J.C."/>
            <person name="Bruce D."/>
            <person name="Cheng J.F."/>
            <person name="Copeland A."/>
            <person name="Goodwin L."/>
            <person name="Hauser L."/>
            <person name="Lajus A."/>
            <person name="Land M.L."/>
            <person name="Lapidus A."/>
            <person name="Lucas S."/>
            <person name="Medigue C."/>
            <person name="Pitluck S."/>
            <person name="Woyke T."/>
            <person name="Zeytun A."/>
            <person name="Stein L.Y."/>
        </authorList>
    </citation>
    <scope>NUCLEOTIDE SEQUENCE [LARGE SCALE GENOMIC DNA]</scope>
    <source>
        <strain evidence="8 9">BG8</strain>
    </source>
</reference>
<dbReference type="Gene3D" id="2.40.50.100">
    <property type="match status" value="1"/>
</dbReference>
<dbReference type="AlphaFoldDB" id="H8GH01"/>
<dbReference type="InterPro" id="IPR058627">
    <property type="entry name" value="MdtA-like_C"/>
</dbReference>
<dbReference type="InterPro" id="IPR058624">
    <property type="entry name" value="MdtA-like_HH"/>
</dbReference>
<dbReference type="Pfam" id="PF25917">
    <property type="entry name" value="BSH_RND"/>
    <property type="match status" value="1"/>
</dbReference>
<dbReference type="NCBIfam" id="TIGR01730">
    <property type="entry name" value="RND_mfp"/>
    <property type="match status" value="1"/>
</dbReference>
<dbReference type="eggNOG" id="COG0845">
    <property type="taxonomic scope" value="Bacteria"/>
</dbReference>
<dbReference type="EMBL" id="CM001475">
    <property type="protein sequence ID" value="EIC31276.1"/>
    <property type="molecule type" value="Genomic_DNA"/>
</dbReference>
<organism evidence="8 9">
    <name type="scientific">Methylomicrobium album BG8</name>
    <dbReference type="NCBI Taxonomy" id="686340"/>
    <lineage>
        <taxon>Bacteria</taxon>
        <taxon>Pseudomonadati</taxon>
        <taxon>Pseudomonadota</taxon>
        <taxon>Gammaproteobacteria</taxon>
        <taxon>Methylococcales</taxon>
        <taxon>Methylococcaceae</taxon>
        <taxon>Methylomicrobium</taxon>
    </lineage>
</organism>
<feature type="domain" description="CusB-like beta-barrel" evidence="6">
    <location>
        <begin position="239"/>
        <end position="309"/>
    </location>
</feature>
<dbReference type="STRING" id="686340.Metal_3629"/>
<comment type="subcellular location">
    <subcellularLocation>
        <location evidence="1">Cell envelope</location>
    </subcellularLocation>
</comment>
<dbReference type="PANTHER" id="PTHR30469:SF37">
    <property type="entry name" value="RAGD PROTEIN"/>
    <property type="match status" value="1"/>
</dbReference>
<dbReference type="Pfam" id="PF25954">
    <property type="entry name" value="Beta-barrel_RND_2"/>
    <property type="match status" value="1"/>
</dbReference>
<dbReference type="PANTHER" id="PTHR30469">
    <property type="entry name" value="MULTIDRUG RESISTANCE PROTEIN MDTA"/>
    <property type="match status" value="1"/>
</dbReference>
<evidence type="ECO:0000313" key="9">
    <source>
        <dbReference type="Proteomes" id="UP000005090"/>
    </source>
</evidence>
<feature type="domain" description="Multidrug resistance protein MdtA-like C-terminal permuted SH3" evidence="7">
    <location>
        <begin position="318"/>
        <end position="372"/>
    </location>
</feature>
<evidence type="ECO:0000256" key="1">
    <source>
        <dbReference type="ARBA" id="ARBA00004196"/>
    </source>
</evidence>
<accession>H8GH01</accession>
<proteinExistence type="inferred from homology"/>
<dbReference type="GO" id="GO:1990281">
    <property type="term" value="C:efflux pump complex"/>
    <property type="evidence" value="ECO:0007669"/>
    <property type="project" value="TreeGrafter"/>
</dbReference>
<dbReference type="Gene3D" id="2.40.420.20">
    <property type="match status" value="1"/>
</dbReference>
<evidence type="ECO:0000259" key="4">
    <source>
        <dbReference type="Pfam" id="PF25876"/>
    </source>
</evidence>
<feature type="domain" description="Multidrug resistance protein MdtA-like barrel-sandwich hybrid" evidence="5">
    <location>
        <begin position="95"/>
        <end position="231"/>
    </location>
</feature>
<sequence>MSSQLSPTFAFPPAGRPRRTLARAGAAASILLSLLLAGGGWRYAVNRSEAQTLRENTLASLRRSVIAVHPKPGETSRKLVLPASLKGYSETQAFARTNGYLKAWYKTIGDKVKKGDLLAEIDVPELEHELAQGRAALAQVKARRELAHSTWERWNQLSLTDGAPRQEVDEKHAAFLQAEADLAAAAANVKRLENIENYRRVVAPFDGVITRRAVDVGSLIGTGAQELFALTQTDPLRLSVWVPQAYADQIKAGQTVSVRPLDGQEKPLKAHIDHVAGALDPLTRSRLAEISLPNPDGKLLPGAYLEIAIDVAVDASPLVVPANALVMDKEGAHVVIVDGEGKIAVQPVRIGRDFGREVEILEGIALNDILVASPSDLLTQGEAVSVVEAGGQAEREAGRHALKKRKFIAYLATQDLPGFENLAGRQNAGQRIENRFNPLLPE</sequence>
<dbReference type="Pfam" id="PF25876">
    <property type="entry name" value="HH_MFP_RND"/>
    <property type="match status" value="1"/>
</dbReference>
<dbReference type="GO" id="GO:0015562">
    <property type="term" value="F:efflux transmembrane transporter activity"/>
    <property type="evidence" value="ECO:0007669"/>
    <property type="project" value="TreeGrafter"/>
</dbReference>
<evidence type="ECO:0000259" key="7">
    <source>
        <dbReference type="Pfam" id="PF25967"/>
    </source>
</evidence>
<dbReference type="Pfam" id="PF25967">
    <property type="entry name" value="RND-MFP_C"/>
    <property type="match status" value="1"/>
</dbReference>
<dbReference type="Gene3D" id="1.10.287.470">
    <property type="entry name" value="Helix hairpin bin"/>
    <property type="match status" value="1"/>
</dbReference>